<dbReference type="InterPro" id="IPR042098">
    <property type="entry name" value="TauD-like_sf"/>
</dbReference>
<dbReference type="SUPFAM" id="SSF51197">
    <property type="entry name" value="Clavaminate synthase-like"/>
    <property type="match status" value="1"/>
</dbReference>
<dbReference type="Gene3D" id="3.60.130.10">
    <property type="entry name" value="Clavaminate synthase-like"/>
    <property type="match status" value="1"/>
</dbReference>
<organism evidence="3 4">
    <name type="scientific">Ophiocordyceps sinensis</name>
    <dbReference type="NCBI Taxonomy" id="72228"/>
    <lineage>
        <taxon>Eukaryota</taxon>
        <taxon>Fungi</taxon>
        <taxon>Dikarya</taxon>
        <taxon>Ascomycota</taxon>
        <taxon>Pezizomycotina</taxon>
        <taxon>Sordariomycetes</taxon>
        <taxon>Hypocreomycetidae</taxon>
        <taxon>Hypocreales</taxon>
        <taxon>Ophiocordycipitaceae</taxon>
        <taxon>Ophiocordyceps</taxon>
    </lineage>
</organism>
<keyword evidence="4" id="KW-1185">Reference proteome</keyword>
<name>A0A8H4PQP2_9HYPO</name>
<keyword evidence="1" id="KW-0560">Oxidoreductase</keyword>
<dbReference type="AlphaFoldDB" id="A0A8H4PQP2"/>
<evidence type="ECO:0000313" key="4">
    <source>
        <dbReference type="Proteomes" id="UP000557566"/>
    </source>
</evidence>
<dbReference type="InterPro" id="IPR050411">
    <property type="entry name" value="AlphaKG_dependent_hydroxylases"/>
</dbReference>
<dbReference type="PANTHER" id="PTHR10696">
    <property type="entry name" value="GAMMA-BUTYROBETAINE HYDROXYLASE-RELATED"/>
    <property type="match status" value="1"/>
</dbReference>
<comment type="caution">
    <text evidence="3">The sequence shown here is derived from an EMBL/GenBank/DDBJ whole genome shotgun (WGS) entry which is preliminary data.</text>
</comment>
<dbReference type="InterPro" id="IPR003819">
    <property type="entry name" value="TauD/TfdA-like"/>
</dbReference>
<proteinExistence type="predicted"/>
<protein>
    <recommendedName>
        <fullName evidence="2">TauD/TfdA-like domain-containing protein</fullName>
    </recommendedName>
</protein>
<gene>
    <name evidence="3" type="ORF">G6O67_005015</name>
</gene>
<sequence length="522" mass="57481">MYAVRADGSPPFCPTRLACARPVYASGPVSNHGITQQSVLTSSGVWIRGPMHVLWEEWQDPSKHKRGLAVYQLVELASNLEQQPNSYSNLEQQPTTALDSIRILVRLTNNSYSMQTSPPASHNVAMCDGASPAPATDDAVTQPSAVTLLHVLTGPLLWTAADFAAPESYTRCLGPRHIQELEAGLRGFKHAHGLDYDGVSRRSFPVPGLASLLARTAETLHEGCGFSVIRGIDASRYSVQDSTVIYLGLASHVADKRGLQDRKGNVLAHITNSKLWDVPMEQRHGIHSSHALPFHTDMGCDMLALQVRQSARTGGYTYLTSAASVFNHLLREEPEVVLTLLTPNWPVQISNRKTRHYLAPVFSIHQGRLLVSLDPSRLGPHPASPDEGVPALTLAQRYALGRVSQVGAAFELRLKLEAGDLLFVNNWALLHRRDAYQDGDLTSRHMVRLWLRNTQLGWSIPTDLLTPWLAAYGEQSRPKMRLYPLQPMSTYVVPRYTTGSAAFVVEDTDESDTEPTIPSTLG</sequence>
<evidence type="ECO:0000259" key="2">
    <source>
        <dbReference type="Pfam" id="PF02668"/>
    </source>
</evidence>
<evidence type="ECO:0000313" key="3">
    <source>
        <dbReference type="EMBL" id="KAF4508665.1"/>
    </source>
</evidence>
<reference evidence="3 4" key="1">
    <citation type="journal article" date="2020" name="Genome Biol. Evol.">
        <title>A new high-quality draft genome assembly of the Chinese cordyceps Ophiocordyceps sinensis.</title>
        <authorList>
            <person name="Shu R."/>
            <person name="Zhang J."/>
            <person name="Meng Q."/>
            <person name="Zhang H."/>
            <person name="Zhou G."/>
            <person name="Li M."/>
            <person name="Wu P."/>
            <person name="Zhao Y."/>
            <person name="Chen C."/>
            <person name="Qin Q."/>
        </authorList>
    </citation>
    <scope>NUCLEOTIDE SEQUENCE [LARGE SCALE GENOMIC DNA]</scope>
    <source>
        <strain evidence="3 4">IOZ07</strain>
    </source>
</reference>
<dbReference type="Proteomes" id="UP000557566">
    <property type="component" value="Unassembled WGS sequence"/>
</dbReference>
<feature type="domain" description="TauD/TfdA-like" evidence="2">
    <location>
        <begin position="203"/>
        <end position="450"/>
    </location>
</feature>
<dbReference type="Pfam" id="PF02668">
    <property type="entry name" value="TauD"/>
    <property type="match status" value="1"/>
</dbReference>
<dbReference type="GO" id="GO:0016491">
    <property type="term" value="F:oxidoreductase activity"/>
    <property type="evidence" value="ECO:0007669"/>
    <property type="project" value="UniProtKB-KW"/>
</dbReference>
<dbReference type="EMBL" id="JAAVMX010000005">
    <property type="protein sequence ID" value="KAF4508665.1"/>
    <property type="molecule type" value="Genomic_DNA"/>
</dbReference>
<dbReference type="OrthoDB" id="272271at2759"/>
<dbReference type="PANTHER" id="PTHR10696:SF54">
    <property type="entry name" value="FAMILY OXIDOREDUCTASE, PUTATIVE (AFU_ORTHOLOGUE AFUA_4G13850)-RELATED"/>
    <property type="match status" value="1"/>
</dbReference>
<accession>A0A8H4PQP2</accession>
<evidence type="ECO:0000256" key="1">
    <source>
        <dbReference type="ARBA" id="ARBA00023002"/>
    </source>
</evidence>